<gene>
    <name evidence="1" type="ORF">J2R98_000176</name>
</gene>
<organism evidence="1 2">
    <name type="scientific">Alkalibacillus filiformis</name>
    <dbReference type="NCBI Taxonomy" id="200990"/>
    <lineage>
        <taxon>Bacteria</taxon>
        <taxon>Bacillati</taxon>
        <taxon>Bacillota</taxon>
        <taxon>Bacilli</taxon>
        <taxon>Bacillales</taxon>
        <taxon>Bacillaceae</taxon>
        <taxon>Alkalibacillus</taxon>
    </lineage>
</organism>
<accession>A0ABU0DPJ4</accession>
<evidence type="ECO:0000313" key="2">
    <source>
        <dbReference type="Proteomes" id="UP001236723"/>
    </source>
</evidence>
<dbReference type="Gene3D" id="3.30.9.10">
    <property type="entry name" value="D-Amino Acid Oxidase, subunit A, domain 2"/>
    <property type="match status" value="1"/>
</dbReference>
<dbReference type="SUPFAM" id="SSF51905">
    <property type="entry name" value="FAD/NAD(P)-binding domain"/>
    <property type="match status" value="1"/>
</dbReference>
<dbReference type="PANTHER" id="PTHR42685">
    <property type="entry name" value="GERANYLGERANYL DIPHOSPHATE REDUCTASE"/>
    <property type="match status" value="1"/>
</dbReference>
<reference evidence="1 2" key="1">
    <citation type="submission" date="2023-07" db="EMBL/GenBank/DDBJ databases">
        <title>Genomic Encyclopedia of Type Strains, Phase IV (KMG-IV): sequencing the most valuable type-strain genomes for metagenomic binning, comparative biology and taxonomic classification.</title>
        <authorList>
            <person name="Goeker M."/>
        </authorList>
    </citation>
    <scope>NUCLEOTIDE SEQUENCE [LARGE SCALE GENOMIC DNA]</scope>
    <source>
        <strain evidence="1 2">DSM 15448</strain>
    </source>
</reference>
<dbReference type="Proteomes" id="UP001236723">
    <property type="component" value="Unassembled WGS sequence"/>
</dbReference>
<dbReference type="PANTHER" id="PTHR42685:SF18">
    <property type="entry name" value="DIGERANYLGERANYLGLYCEROPHOSPHOLIPID REDUCTASE"/>
    <property type="match status" value="1"/>
</dbReference>
<dbReference type="RefSeq" id="WP_307065162.1">
    <property type="nucleotide sequence ID" value="NZ_JAUSUP010000001.1"/>
</dbReference>
<dbReference type="Gene3D" id="3.50.50.60">
    <property type="entry name" value="FAD/NAD(P)-binding domain"/>
    <property type="match status" value="2"/>
</dbReference>
<dbReference type="InterPro" id="IPR036188">
    <property type="entry name" value="FAD/NAD-bd_sf"/>
</dbReference>
<dbReference type="Pfam" id="PF13450">
    <property type="entry name" value="NAD_binding_8"/>
    <property type="match status" value="1"/>
</dbReference>
<proteinExistence type="predicted"/>
<protein>
    <submittedName>
        <fullName evidence="1">Flavin-dependent dehydrogenase</fullName>
    </submittedName>
</protein>
<comment type="caution">
    <text evidence="1">The sequence shown here is derived from an EMBL/GenBank/DDBJ whole genome shotgun (WGS) entry which is preliminary data.</text>
</comment>
<dbReference type="EMBL" id="JAUSUP010000001">
    <property type="protein sequence ID" value="MDQ0350373.1"/>
    <property type="molecule type" value="Genomic_DNA"/>
</dbReference>
<dbReference type="InterPro" id="IPR050407">
    <property type="entry name" value="Geranylgeranyl_reductase"/>
</dbReference>
<name>A0ABU0DPJ4_9BACI</name>
<keyword evidence="2" id="KW-1185">Reference proteome</keyword>
<sequence length="368" mass="41351">MNVAIMGAGLSGLACAITLEKNGITPTIFEKRSSVGDRFVNAEVLLSILSRPVHDCIASLSEEYGIYLNPTSSVQKMEIISKNEKAVIEGHLGFSNVRGREQDSFESQLEKQTQTPIHFNSEKTYEQLLSSYSHVILATGDGEYAKKTRNYREDLTVSIKGATVEGEFDRYSVTAWVDYDLAPFGYCYLIPYSDKEANISLAIPDLPKNKDVEINNLWDQFYDQVRSQTNQQLPITDQFQITKYSMGICQSPRVGNTFYVGNCFGTMMPFLGFGQYASILSGVYAAYDLCGLGKYEELMKPLRKSYDDSLVLRRSMEQLSNEGLDRIVHALQGNIGEKLFQTRLINPLRVASYLLRPYIKLKEGDGSN</sequence>
<evidence type="ECO:0000313" key="1">
    <source>
        <dbReference type="EMBL" id="MDQ0350373.1"/>
    </source>
</evidence>